<feature type="binding site" evidence="4">
    <location>
        <position position="304"/>
    </location>
    <ligand>
        <name>Zn(2+)</name>
        <dbReference type="ChEBI" id="CHEBI:29105"/>
    </ligand>
</feature>
<dbReference type="Gene3D" id="2.30.40.10">
    <property type="entry name" value="Urease, subunit C, domain 1"/>
    <property type="match status" value="1"/>
</dbReference>
<evidence type="ECO:0000313" key="7">
    <source>
        <dbReference type="Proteomes" id="UP001597079"/>
    </source>
</evidence>
<comment type="function">
    <text evidence="4">Catalyzes the deamination of 5-methylthioadenosine and S-adenosyl-L-homocysteine into 5-methylthioinosine and S-inosyl-L-homocysteine, respectively. Is also able to deaminate adenosine.</text>
</comment>
<dbReference type="InterPro" id="IPR023512">
    <property type="entry name" value="Deaminase_MtaD/DadD"/>
</dbReference>
<gene>
    <name evidence="4" type="primary">mtaD</name>
    <name evidence="6" type="ORF">ACFSB2_06915</name>
</gene>
<dbReference type="HAMAP" id="MF_01281">
    <property type="entry name" value="MTA_SAH_deamin"/>
    <property type="match status" value="1"/>
</dbReference>
<dbReference type="EC" id="3.5.4.28" evidence="4"/>
<dbReference type="InterPro" id="IPR006680">
    <property type="entry name" value="Amidohydro-rel"/>
</dbReference>
<dbReference type="EMBL" id="JBHUCX010000020">
    <property type="protein sequence ID" value="MFD1674436.1"/>
    <property type="molecule type" value="Genomic_DNA"/>
</dbReference>
<sequence>MKPRQTVIELGGAIIDSATVIAEPIYFVMEDGVIRAYVRGRYQQQPGEEPVDLIRKTDKIAIPGLINTHGHAAMTLLRGAGDDMPLMNWLHERIFPLEEKLTEEATYWGTQLAAWEMLISGTTTYTDMYMMMENTARAVSESGMRGVLSVGVVGFDEDSRAKGLSRSRQFVADWQQKAQGRITVMLGPHAPYTCPPDFLTEIAELAAVLNVPIQIHLSETKTEVEDCLKQHGVTPIELAQKVGLFNLPLLAAHCVHVTDADLDIMATHGVRVAHNPQSNLKLGSGVAPLQKMLERNMVVGLGTDGAASNNNLDMFEEMRLAATLHKGVHQDAEMIPAATAFQMATELGAKACCLETGLGTLQPGSPCDMVLLDGSSPHLMPRHNLLSDVVYACGADDVRDVFIQGRQVVANGQPLTIDTERVKSEVARLKKIIH</sequence>
<dbReference type="SUPFAM" id="SSF51338">
    <property type="entry name" value="Composite domain of metallo-dependent hydrolases"/>
    <property type="match status" value="1"/>
</dbReference>
<protein>
    <recommendedName>
        <fullName evidence="4">5-methylthioadenosine/S-adenosylhomocysteine deaminase</fullName>
        <shortName evidence="4">MTA/SAH deaminase</shortName>
        <ecNumber evidence="4">3.5.4.28</ecNumber>
        <ecNumber evidence="4">3.5.4.31</ecNumber>
    </recommendedName>
</protein>
<dbReference type="Pfam" id="PF01979">
    <property type="entry name" value="Amidohydro_1"/>
    <property type="match status" value="1"/>
</dbReference>
<dbReference type="CDD" id="cd01298">
    <property type="entry name" value="ATZ_TRZ_like"/>
    <property type="match status" value="1"/>
</dbReference>
<evidence type="ECO:0000256" key="4">
    <source>
        <dbReference type="HAMAP-Rule" id="MF_01281"/>
    </source>
</evidence>
<feature type="binding site" evidence="4">
    <location>
        <position position="71"/>
    </location>
    <ligand>
        <name>Zn(2+)</name>
        <dbReference type="ChEBI" id="CHEBI:29105"/>
    </ligand>
</feature>
<organism evidence="6 7">
    <name type="scientific">Alicyclobacillus fodiniaquatilis</name>
    <dbReference type="NCBI Taxonomy" id="1661150"/>
    <lineage>
        <taxon>Bacteria</taxon>
        <taxon>Bacillati</taxon>
        <taxon>Bacillota</taxon>
        <taxon>Bacilli</taxon>
        <taxon>Bacillales</taxon>
        <taxon>Alicyclobacillaceae</taxon>
        <taxon>Alicyclobacillus</taxon>
    </lineage>
</organism>
<dbReference type="RefSeq" id="WP_377942304.1">
    <property type="nucleotide sequence ID" value="NZ_JBHUCX010000020.1"/>
</dbReference>
<dbReference type="InterPro" id="IPR011059">
    <property type="entry name" value="Metal-dep_hydrolase_composite"/>
</dbReference>
<dbReference type="Gene3D" id="3.20.20.140">
    <property type="entry name" value="Metal-dependent hydrolases"/>
    <property type="match status" value="1"/>
</dbReference>
<feature type="binding site" evidence="4">
    <location>
        <position position="304"/>
    </location>
    <ligand>
        <name>substrate</name>
    </ligand>
</feature>
<keyword evidence="1 4" id="KW-0479">Metal-binding</keyword>
<dbReference type="SUPFAM" id="SSF51556">
    <property type="entry name" value="Metallo-dependent hydrolases"/>
    <property type="match status" value="1"/>
</dbReference>
<comment type="similarity">
    <text evidence="4">Belongs to the metallo-dependent hydrolases superfamily. MTA/SAH deaminase family.</text>
</comment>
<proteinExistence type="inferred from homology"/>
<dbReference type="InterPro" id="IPR050287">
    <property type="entry name" value="MTA/SAH_deaminase"/>
</dbReference>
<reference evidence="7" key="1">
    <citation type="journal article" date="2019" name="Int. J. Syst. Evol. Microbiol.">
        <title>The Global Catalogue of Microorganisms (GCM) 10K type strain sequencing project: providing services to taxonomists for standard genome sequencing and annotation.</title>
        <authorList>
            <consortium name="The Broad Institute Genomics Platform"/>
            <consortium name="The Broad Institute Genome Sequencing Center for Infectious Disease"/>
            <person name="Wu L."/>
            <person name="Ma J."/>
        </authorList>
    </citation>
    <scope>NUCLEOTIDE SEQUENCE [LARGE SCALE GENOMIC DNA]</scope>
    <source>
        <strain evidence="7">CGMCC 1.12286</strain>
    </source>
</reference>
<dbReference type="Proteomes" id="UP001597079">
    <property type="component" value="Unassembled WGS sequence"/>
</dbReference>
<feature type="binding site" evidence="4">
    <location>
        <position position="189"/>
    </location>
    <ligand>
        <name>substrate</name>
    </ligand>
</feature>
<evidence type="ECO:0000256" key="3">
    <source>
        <dbReference type="ARBA" id="ARBA00022833"/>
    </source>
</evidence>
<keyword evidence="2 4" id="KW-0378">Hydrolase</keyword>
<feature type="binding site" evidence="4">
    <location>
        <position position="98"/>
    </location>
    <ligand>
        <name>substrate</name>
    </ligand>
</feature>
<feature type="binding site" evidence="4">
    <location>
        <position position="216"/>
    </location>
    <ligand>
        <name>Zn(2+)</name>
        <dbReference type="ChEBI" id="CHEBI:29105"/>
    </ligand>
</feature>
<evidence type="ECO:0000256" key="1">
    <source>
        <dbReference type="ARBA" id="ARBA00022723"/>
    </source>
</evidence>
<comment type="caution">
    <text evidence="4">Lacks conserved residue(s) required for the propagation of feature annotation.</text>
</comment>
<comment type="catalytic activity">
    <reaction evidence="4">
        <text>S-adenosyl-L-homocysteine + H2O + H(+) = S-inosyl-L-homocysteine + NH4(+)</text>
        <dbReference type="Rhea" id="RHEA:20716"/>
        <dbReference type="ChEBI" id="CHEBI:15377"/>
        <dbReference type="ChEBI" id="CHEBI:15378"/>
        <dbReference type="ChEBI" id="CHEBI:28938"/>
        <dbReference type="ChEBI" id="CHEBI:57856"/>
        <dbReference type="ChEBI" id="CHEBI:57985"/>
        <dbReference type="EC" id="3.5.4.28"/>
    </reaction>
</comment>
<keyword evidence="3 4" id="KW-0862">Zinc</keyword>
<dbReference type="PANTHER" id="PTHR43794:SF11">
    <property type="entry name" value="AMIDOHYDROLASE-RELATED DOMAIN-CONTAINING PROTEIN"/>
    <property type="match status" value="1"/>
</dbReference>
<feature type="domain" description="Amidohydrolase-related" evidence="5">
    <location>
        <begin position="60"/>
        <end position="408"/>
    </location>
</feature>
<comment type="catalytic activity">
    <reaction evidence="4">
        <text>S-methyl-5'-thioadenosine + H2O + H(+) = S-methyl-5'-thioinosine + NH4(+)</text>
        <dbReference type="Rhea" id="RHEA:25025"/>
        <dbReference type="ChEBI" id="CHEBI:15377"/>
        <dbReference type="ChEBI" id="CHEBI:15378"/>
        <dbReference type="ChEBI" id="CHEBI:17509"/>
        <dbReference type="ChEBI" id="CHEBI:28938"/>
        <dbReference type="ChEBI" id="CHEBI:48595"/>
        <dbReference type="EC" id="3.5.4.31"/>
    </reaction>
</comment>
<keyword evidence="7" id="KW-1185">Reference proteome</keyword>
<name>A0ABW4JFJ7_9BACL</name>
<dbReference type="InterPro" id="IPR032466">
    <property type="entry name" value="Metal_Hydrolase"/>
</dbReference>
<comment type="cofactor">
    <cofactor evidence="4">
        <name>Zn(2+)</name>
        <dbReference type="ChEBI" id="CHEBI:29105"/>
    </cofactor>
    <text evidence="4">Binds 1 zinc ion per subunit.</text>
</comment>
<evidence type="ECO:0000256" key="2">
    <source>
        <dbReference type="ARBA" id="ARBA00022801"/>
    </source>
</evidence>
<feature type="binding site" evidence="4">
    <location>
        <position position="219"/>
    </location>
    <ligand>
        <name>substrate</name>
    </ligand>
</feature>
<accession>A0ABW4JFJ7</accession>
<dbReference type="PANTHER" id="PTHR43794">
    <property type="entry name" value="AMINOHYDROLASE SSNA-RELATED"/>
    <property type="match status" value="1"/>
</dbReference>
<dbReference type="EC" id="3.5.4.31" evidence="4"/>
<feature type="binding site" evidence="4">
    <location>
        <position position="69"/>
    </location>
    <ligand>
        <name>Zn(2+)</name>
        <dbReference type="ChEBI" id="CHEBI:29105"/>
    </ligand>
</feature>
<evidence type="ECO:0000259" key="5">
    <source>
        <dbReference type="Pfam" id="PF01979"/>
    </source>
</evidence>
<evidence type="ECO:0000313" key="6">
    <source>
        <dbReference type="EMBL" id="MFD1674436.1"/>
    </source>
</evidence>
<comment type="caution">
    <text evidence="6">The sequence shown here is derived from an EMBL/GenBank/DDBJ whole genome shotgun (WGS) entry which is preliminary data.</text>
</comment>